<organism evidence="1 2">
    <name type="scientific">Trifolium pratense</name>
    <name type="common">Red clover</name>
    <dbReference type="NCBI Taxonomy" id="57577"/>
    <lineage>
        <taxon>Eukaryota</taxon>
        <taxon>Viridiplantae</taxon>
        <taxon>Streptophyta</taxon>
        <taxon>Embryophyta</taxon>
        <taxon>Tracheophyta</taxon>
        <taxon>Spermatophyta</taxon>
        <taxon>Magnoliopsida</taxon>
        <taxon>eudicotyledons</taxon>
        <taxon>Gunneridae</taxon>
        <taxon>Pentapetalae</taxon>
        <taxon>rosids</taxon>
        <taxon>fabids</taxon>
        <taxon>Fabales</taxon>
        <taxon>Fabaceae</taxon>
        <taxon>Papilionoideae</taxon>
        <taxon>50 kb inversion clade</taxon>
        <taxon>NPAAA clade</taxon>
        <taxon>Hologalegina</taxon>
        <taxon>IRL clade</taxon>
        <taxon>Trifolieae</taxon>
        <taxon>Trifolium</taxon>
    </lineage>
</organism>
<evidence type="ECO:0000313" key="2">
    <source>
        <dbReference type="Proteomes" id="UP001177021"/>
    </source>
</evidence>
<evidence type="ECO:0000313" key="1">
    <source>
        <dbReference type="EMBL" id="CAJ2651895.1"/>
    </source>
</evidence>
<comment type="caution">
    <text evidence="1">The sequence shown here is derived from an EMBL/GenBank/DDBJ whole genome shotgun (WGS) entry which is preliminary data.</text>
</comment>
<proteinExistence type="predicted"/>
<protein>
    <submittedName>
        <fullName evidence="1">Uncharacterized protein</fullName>
    </submittedName>
</protein>
<sequence length="309" mass="35461">MSTTSHSFINCSTLIDVGSVQDIDKSHGSCVHDMVNSINTYHMECDPYNVLGRLPQCFVWEFGDLIDTHVILQDPNSNELEVRILKKGSEMYFEQGWMVLRDFYNLWFGAWLKFRYVNPRLLVISLTSRWGIEVPYPLHDPPFKHMLATFGIQPKIDQSTVAGVSSNPIVPTRSFTRSYFKKLTSYDVESGILILPWYGFGEFAFAFTFSHIVLVDHMGCRYPCSLEFSVDDDGELACKVSGYWMEFCKKHHLIQGNRIRFAVNEPALNYVMYVCVYPQLGIETTLSYPLSDGSYLPLYVSQQYFVASS</sequence>
<name>A0ACB0K7Z5_TRIPR</name>
<accession>A0ACB0K7Z5</accession>
<gene>
    <name evidence="1" type="ORF">MILVUS5_LOCUS19457</name>
</gene>
<dbReference type="EMBL" id="CASHSV030000188">
    <property type="protein sequence ID" value="CAJ2651895.1"/>
    <property type="molecule type" value="Genomic_DNA"/>
</dbReference>
<reference evidence="1" key="1">
    <citation type="submission" date="2023-10" db="EMBL/GenBank/DDBJ databases">
        <authorList>
            <person name="Rodriguez Cubillos JULIANA M."/>
            <person name="De Vega J."/>
        </authorList>
    </citation>
    <scope>NUCLEOTIDE SEQUENCE</scope>
</reference>
<dbReference type="Proteomes" id="UP001177021">
    <property type="component" value="Unassembled WGS sequence"/>
</dbReference>
<keyword evidence="2" id="KW-1185">Reference proteome</keyword>